<dbReference type="Pfam" id="PF26580">
    <property type="entry name" value="Mtb12_C"/>
    <property type="match status" value="1"/>
</dbReference>
<gene>
    <name evidence="6" type="ORF">FEK35_24850</name>
</gene>
<evidence type="ECO:0000313" key="6">
    <source>
        <dbReference type="EMBL" id="TLF99550.1"/>
    </source>
</evidence>
<feature type="chain" id="PRO_5038514073" description="Low molecular weight antigen MTB12-like C-terminal domain-containing protein" evidence="4">
    <location>
        <begin position="27"/>
        <end position="169"/>
    </location>
</feature>
<protein>
    <recommendedName>
        <fullName evidence="5">Low molecular weight antigen MTB12-like C-terminal domain-containing protein</fullName>
    </recommendedName>
</protein>
<dbReference type="Proteomes" id="UP000308349">
    <property type="component" value="Unassembled WGS sequence"/>
</dbReference>
<evidence type="ECO:0000313" key="7">
    <source>
        <dbReference type="Proteomes" id="UP000308349"/>
    </source>
</evidence>
<organism evidence="6 7">
    <name type="scientific">Nocardia cyriacigeorgica</name>
    <dbReference type="NCBI Taxonomy" id="135487"/>
    <lineage>
        <taxon>Bacteria</taxon>
        <taxon>Bacillati</taxon>
        <taxon>Actinomycetota</taxon>
        <taxon>Actinomycetes</taxon>
        <taxon>Mycobacteriales</taxon>
        <taxon>Nocardiaceae</taxon>
        <taxon>Nocardia</taxon>
    </lineage>
</organism>
<feature type="signal peptide" evidence="4">
    <location>
        <begin position="1"/>
        <end position="26"/>
    </location>
</feature>
<dbReference type="EMBL" id="VBUU01000033">
    <property type="protein sequence ID" value="TLF99550.1"/>
    <property type="molecule type" value="Genomic_DNA"/>
</dbReference>
<evidence type="ECO:0000256" key="4">
    <source>
        <dbReference type="SAM" id="SignalP"/>
    </source>
</evidence>
<evidence type="ECO:0000259" key="5">
    <source>
        <dbReference type="Pfam" id="PF26580"/>
    </source>
</evidence>
<dbReference type="InterPro" id="IPR058644">
    <property type="entry name" value="Mtb12-like_C"/>
</dbReference>
<dbReference type="RefSeq" id="WP_138458274.1">
    <property type="nucleotide sequence ID" value="NZ_VBUU01000033.1"/>
</dbReference>
<sequence>MKLRKTGRIAIAGLAVAAALTMTACGGDDKESDKPAKSTTTSQSTTAADEAVPPAPSAEELNNKLQRALDPNVPNEEKLNMIQGAEADPNLPATLTQVYRDSGAQITVTGVEAYGDVLNAIVDFTLNGQTNTGQKVPFVVEDGVWKVQQDWTCNMLKLASVQSPACPAA</sequence>
<dbReference type="PROSITE" id="PS51257">
    <property type="entry name" value="PROKAR_LIPOPROTEIN"/>
    <property type="match status" value="1"/>
</dbReference>
<evidence type="ECO:0000256" key="1">
    <source>
        <dbReference type="ARBA" id="ARBA00022729"/>
    </source>
</evidence>
<feature type="compositionally biased region" description="Basic and acidic residues" evidence="3">
    <location>
        <begin position="27"/>
        <end position="36"/>
    </location>
</feature>
<proteinExistence type="inferred from homology"/>
<reference evidence="6 7" key="1">
    <citation type="submission" date="2019-05" db="EMBL/GenBank/DDBJ databases">
        <title>Genomes sequences of two Nocardia cyriacigeorgica environmental isolates, type strains Nocardia asteroides ATCC 19247 and Nocardia cyriacigeorgica DSM 44484.</title>
        <authorList>
            <person name="Vautrin F."/>
            <person name="Bergeron E."/>
            <person name="Dubost A."/>
            <person name="Abrouk D."/>
            <person name="Rodriguez Nava V."/>
            <person name="Pujic P."/>
        </authorList>
    </citation>
    <scope>NUCLEOTIDE SEQUENCE [LARGE SCALE GENOMIC DNA]</scope>
    <source>
        <strain evidence="6 7">EML 1456</strain>
    </source>
</reference>
<feature type="region of interest" description="Disordered" evidence="3">
    <location>
        <begin position="26"/>
        <end position="62"/>
    </location>
</feature>
<comment type="caution">
    <text evidence="6">The sequence shown here is derived from an EMBL/GenBank/DDBJ whole genome shotgun (WGS) entry which is preliminary data.</text>
</comment>
<comment type="similarity">
    <text evidence="2">Belongs to the MTB12 family.</text>
</comment>
<feature type="domain" description="Low molecular weight antigen MTB12-like C-terminal" evidence="5">
    <location>
        <begin position="54"/>
        <end position="162"/>
    </location>
</feature>
<dbReference type="OrthoDB" id="4567960at2"/>
<keyword evidence="1 4" id="KW-0732">Signal</keyword>
<evidence type="ECO:0000256" key="3">
    <source>
        <dbReference type="SAM" id="MobiDB-lite"/>
    </source>
</evidence>
<evidence type="ECO:0000256" key="2">
    <source>
        <dbReference type="ARBA" id="ARBA00093774"/>
    </source>
</evidence>
<name>A0A5R8P8F5_9NOCA</name>
<accession>A0A5R8P8F5</accession>
<dbReference type="AlphaFoldDB" id="A0A5R8P8F5"/>